<sequence>MVRWAMTVVVDNTNVVRAGVPSSLDSGCPACGFSLWLPIAELSVSRVGLYDDARFPGRVIVSAIEHFDHLDDVEPSYLAQFMVDVQRVSSALRSLGDVERTNMAILGNRDAHVHAHVFPRRLDDANAGRAPWDQAPPHTKLSPETRNRICSEIRYALLG</sequence>
<dbReference type="EMBL" id="BANR01000039">
    <property type="protein sequence ID" value="GAC51056.1"/>
    <property type="molecule type" value="Genomic_DNA"/>
</dbReference>
<dbReference type="Pfam" id="PF01230">
    <property type="entry name" value="HIT"/>
    <property type="match status" value="1"/>
</dbReference>
<comment type="caution">
    <text evidence="3">The sequence shown here is derived from an EMBL/GenBank/DDBJ whole genome shotgun (WGS) entry which is preliminary data.</text>
</comment>
<gene>
    <name evidence="3" type="ORF">GOACH_39_00140</name>
</gene>
<dbReference type="eggNOG" id="COG0537">
    <property type="taxonomic scope" value="Bacteria"/>
</dbReference>
<name>L7KRD3_9ACTN</name>
<dbReference type="AlphaFoldDB" id="L7KRD3"/>
<evidence type="ECO:0000259" key="2">
    <source>
        <dbReference type="PROSITE" id="PS51084"/>
    </source>
</evidence>
<evidence type="ECO:0000313" key="4">
    <source>
        <dbReference type="Proteomes" id="UP000010988"/>
    </source>
</evidence>
<evidence type="ECO:0000256" key="1">
    <source>
        <dbReference type="PROSITE-ProRule" id="PRU00464"/>
    </source>
</evidence>
<dbReference type="PROSITE" id="PS51084">
    <property type="entry name" value="HIT_2"/>
    <property type="match status" value="1"/>
</dbReference>
<protein>
    <submittedName>
        <fullName evidence="3">HIT family protein</fullName>
    </submittedName>
</protein>
<dbReference type="InterPro" id="IPR011146">
    <property type="entry name" value="HIT-like"/>
</dbReference>
<proteinExistence type="predicted"/>
<dbReference type="SUPFAM" id="SSF54197">
    <property type="entry name" value="HIT-like"/>
    <property type="match status" value="1"/>
</dbReference>
<dbReference type="GO" id="GO:0003824">
    <property type="term" value="F:catalytic activity"/>
    <property type="evidence" value="ECO:0007669"/>
    <property type="project" value="InterPro"/>
</dbReference>
<dbReference type="InterPro" id="IPR036265">
    <property type="entry name" value="HIT-like_sf"/>
</dbReference>
<accession>L7KRD3</accession>
<keyword evidence="4" id="KW-1185">Reference proteome</keyword>
<evidence type="ECO:0000313" key="3">
    <source>
        <dbReference type="EMBL" id="GAC51056.1"/>
    </source>
</evidence>
<dbReference type="Proteomes" id="UP000010988">
    <property type="component" value="Unassembled WGS sequence"/>
</dbReference>
<dbReference type="Gene3D" id="3.30.428.10">
    <property type="entry name" value="HIT-like"/>
    <property type="match status" value="1"/>
</dbReference>
<dbReference type="STRING" id="1220583.GOACH_39_00140"/>
<reference evidence="3 4" key="1">
    <citation type="submission" date="2012-12" db="EMBL/GenBank/DDBJ databases">
        <title>Whole genome shotgun sequence of Gordonia aichiensis NBRC 108223.</title>
        <authorList>
            <person name="Isaki-Nakamura S."/>
            <person name="Hosoyama A."/>
            <person name="Tsuchikane K."/>
            <person name="Ando Y."/>
            <person name="Baba S."/>
            <person name="Ohji S."/>
            <person name="Hamada M."/>
            <person name="Tamura T."/>
            <person name="Yamazoe A."/>
            <person name="Yamazaki S."/>
            <person name="Fujita N."/>
        </authorList>
    </citation>
    <scope>NUCLEOTIDE SEQUENCE [LARGE SCALE GENOMIC DNA]</scope>
    <source>
        <strain evidence="3 4">NBRC 108223</strain>
    </source>
</reference>
<feature type="domain" description="HIT" evidence="2">
    <location>
        <begin position="56"/>
        <end position="127"/>
    </location>
</feature>
<organism evidence="3 4">
    <name type="scientific">Gordonia aichiensis NBRC 108223</name>
    <dbReference type="NCBI Taxonomy" id="1220583"/>
    <lineage>
        <taxon>Bacteria</taxon>
        <taxon>Bacillati</taxon>
        <taxon>Actinomycetota</taxon>
        <taxon>Actinomycetes</taxon>
        <taxon>Mycobacteriales</taxon>
        <taxon>Gordoniaceae</taxon>
        <taxon>Gordonia</taxon>
    </lineage>
</organism>
<feature type="short sequence motif" description="Histidine triad motif" evidence="1">
    <location>
        <begin position="112"/>
        <end position="116"/>
    </location>
</feature>